<comment type="similarity">
    <text evidence="1">Belongs to the sigma-70 factor family. ECF subfamily.</text>
</comment>
<evidence type="ECO:0008006" key="9">
    <source>
        <dbReference type="Google" id="ProtNLM"/>
    </source>
</evidence>
<sequence>MAITTAVAPEPAPFETLRPRLFGIAYQTLGRAADAEDVVQDVWIRWQGVDRTQVRDPVAYLVTITTRVALNAATSAYARREVSAGERLPEPDLASVDPAAEVDRGEVIEAAVHLLLERLSPAERAVYLLHKAFDYPLREIAEVLGLGEANARQLAHRARLHLAGHRRNPVDRAERTGLLRAFLDATRLGDLARLIDLLSAHRRQVPPAADLERGVWSSPGPPA</sequence>
<dbReference type="GO" id="GO:0006352">
    <property type="term" value="P:DNA-templated transcription initiation"/>
    <property type="evidence" value="ECO:0007669"/>
    <property type="project" value="InterPro"/>
</dbReference>
<dbReference type="InterPro" id="IPR013325">
    <property type="entry name" value="RNA_pol_sigma_r2"/>
</dbReference>
<dbReference type="InterPro" id="IPR013324">
    <property type="entry name" value="RNA_pol_sigma_r3/r4-like"/>
</dbReference>
<dbReference type="Proteomes" id="UP000612585">
    <property type="component" value="Unassembled WGS sequence"/>
</dbReference>
<feature type="domain" description="RNA polymerase sigma factor 70 region 4 type 2" evidence="6">
    <location>
        <begin position="111"/>
        <end position="162"/>
    </location>
</feature>
<evidence type="ECO:0000313" key="7">
    <source>
        <dbReference type="EMBL" id="GIJ54371.1"/>
    </source>
</evidence>
<proteinExistence type="inferred from homology"/>
<keyword evidence="8" id="KW-1185">Reference proteome</keyword>
<dbReference type="EMBL" id="BOPG01000012">
    <property type="protein sequence ID" value="GIJ54371.1"/>
    <property type="molecule type" value="Genomic_DNA"/>
</dbReference>
<evidence type="ECO:0000256" key="3">
    <source>
        <dbReference type="ARBA" id="ARBA00023082"/>
    </source>
</evidence>
<evidence type="ECO:0000313" key="8">
    <source>
        <dbReference type="Proteomes" id="UP000612585"/>
    </source>
</evidence>
<dbReference type="AlphaFoldDB" id="A0A8J4DY85"/>
<gene>
    <name evidence="7" type="ORF">Vau01_018870</name>
</gene>
<dbReference type="CDD" id="cd06171">
    <property type="entry name" value="Sigma70_r4"/>
    <property type="match status" value="1"/>
</dbReference>
<accession>A0A8J4DY85</accession>
<dbReference type="InterPro" id="IPR052704">
    <property type="entry name" value="ECF_Sigma-70_Domain"/>
</dbReference>
<evidence type="ECO:0000259" key="6">
    <source>
        <dbReference type="Pfam" id="PF08281"/>
    </source>
</evidence>
<organism evidence="7 8">
    <name type="scientific">Virgisporangium aurantiacum</name>
    <dbReference type="NCBI Taxonomy" id="175570"/>
    <lineage>
        <taxon>Bacteria</taxon>
        <taxon>Bacillati</taxon>
        <taxon>Actinomycetota</taxon>
        <taxon>Actinomycetes</taxon>
        <taxon>Micromonosporales</taxon>
        <taxon>Micromonosporaceae</taxon>
        <taxon>Virgisporangium</taxon>
    </lineage>
</organism>
<evidence type="ECO:0000259" key="5">
    <source>
        <dbReference type="Pfam" id="PF04542"/>
    </source>
</evidence>
<keyword evidence="2" id="KW-0805">Transcription regulation</keyword>
<reference evidence="7" key="1">
    <citation type="submission" date="2021-01" db="EMBL/GenBank/DDBJ databases">
        <title>Whole genome shotgun sequence of Virgisporangium aurantiacum NBRC 16421.</title>
        <authorList>
            <person name="Komaki H."/>
            <person name="Tamura T."/>
        </authorList>
    </citation>
    <scope>NUCLEOTIDE SEQUENCE</scope>
    <source>
        <strain evidence="7">NBRC 16421</strain>
    </source>
</reference>
<comment type="caution">
    <text evidence="7">The sequence shown here is derived from an EMBL/GenBank/DDBJ whole genome shotgun (WGS) entry which is preliminary data.</text>
</comment>
<dbReference type="Pfam" id="PF08281">
    <property type="entry name" value="Sigma70_r4_2"/>
    <property type="match status" value="1"/>
</dbReference>
<dbReference type="NCBIfam" id="TIGR02937">
    <property type="entry name" value="sigma70-ECF"/>
    <property type="match status" value="1"/>
</dbReference>
<name>A0A8J4DY85_9ACTN</name>
<dbReference type="Gene3D" id="1.10.10.10">
    <property type="entry name" value="Winged helix-like DNA-binding domain superfamily/Winged helix DNA-binding domain"/>
    <property type="match status" value="1"/>
</dbReference>
<evidence type="ECO:0000256" key="4">
    <source>
        <dbReference type="ARBA" id="ARBA00023163"/>
    </source>
</evidence>
<dbReference type="GO" id="GO:0016987">
    <property type="term" value="F:sigma factor activity"/>
    <property type="evidence" value="ECO:0007669"/>
    <property type="project" value="UniProtKB-KW"/>
</dbReference>
<dbReference type="GO" id="GO:0003677">
    <property type="term" value="F:DNA binding"/>
    <property type="evidence" value="ECO:0007669"/>
    <property type="project" value="InterPro"/>
</dbReference>
<dbReference type="SUPFAM" id="SSF88659">
    <property type="entry name" value="Sigma3 and sigma4 domains of RNA polymerase sigma factors"/>
    <property type="match status" value="1"/>
</dbReference>
<dbReference type="Pfam" id="PF04542">
    <property type="entry name" value="Sigma70_r2"/>
    <property type="match status" value="1"/>
</dbReference>
<keyword evidence="3" id="KW-0731">Sigma factor</keyword>
<dbReference type="InterPro" id="IPR007627">
    <property type="entry name" value="RNA_pol_sigma70_r2"/>
</dbReference>
<dbReference type="InterPro" id="IPR013249">
    <property type="entry name" value="RNA_pol_sigma70_r4_t2"/>
</dbReference>
<dbReference type="InterPro" id="IPR014284">
    <property type="entry name" value="RNA_pol_sigma-70_dom"/>
</dbReference>
<dbReference type="RefSeq" id="WP_203989327.1">
    <property type="nucleotide sequence ID" value="NZ_BOPG01000012.1"/>
</dbReference>
<protein>
    <recommendedName>
        <fullName evidence="9">RNA polymerase sigma-70 factor, ECF subfamily</fullName>
    </recommendedName>
</protein>
<evidence type="ECO:0000256" key="1">
    <source>
        <dbReference type="ARBA" id="ARBA00010641"/>
    </source>
</evidence>
<evidence type="ECO:0000256" key="2">
    <source>
        <dbReference type="ARBA" id="ARBA00023015"/>
    </source>
</evidence>
<dbReference type="PANTHER" id="PTHR30173:SF36">
    <property type="entry name" value="ECF RNA POLYMERASE SIGMA FACTOR SIGJ"/>
    <property type="match status" value="1"/>
</dbReference>
<dbReference type="InterPro" id="IPR036388">
    <property type="entry name" value="WH-like_DNA-bd_sf"/>
</dbReference>
<feature type="domain" description="RNA polymerase sigma-70 region 2" evidence="5">
    <location>
        <begin position="14"/>
        <end position="75"/>
    </location>
</feature>
<dbReference type="PANTHER" id="PTHR30173">
    <property type="entry name" value="SIGMA 19 FACTOR"/>
    <property type="match status" value="1"/>
</dbReference>
<keyword evidence="4" id="KW-0804">Transcription</keyword>
<dbReference type="SUPFAM" id="SSF88946">
    <property type="entry name" value="Sigma2 domain of RNA polymerase sigma factors"/>
    <property type="match status" value="1"/>
</dbReference>
<dbReference type="Gene3D" id="1.10.1740.10">
    <property type="match status" value="1"/>
</dbReference>